<dbReference type="EMBL" id="CM003613">
    <property type="protein sequence ID" value="KYP54851.1"/>
    <property type="molecule type" value="Genomic_DNA"/>
</dbReference>
<evidence type="ECO:0000313" key="2">
    <source>
        <dbReference type="EMBL" id="KYP54851.1"/>
    </source>
</evidence>
<protein>
    <submittedName>
        <fullName evidence="2">Copia protein</fullName>
    </submittedName>
</protein>
<reference evidence="2 3" key="1">
    <citation type="journal article" date="2012" name="Nat. Biotechnol.">
        <title>Draft genome sequence of pigeonpea (Cajanus cajan), an orphan legume crop of resource-poor farmers.</title>
        <authorList>
            <person name="Varshney R.K."/>
            <person name="Chen W."/>
            <person name="Li Y."/>
            <person name="Bharti A.K."/>
            <person name="Saxena R.K."/>
            <person name="Schlueter J.A."/>
            <person name="Donoghue M.T."/>
            <person name="Azam S."/>
            <person name="Fan G."/>
            <person name="Whaley A.M."/>
            <person name="Farmer A.D."/>
            <person name="Sheridan J."/>
            <person name="Iwata A."/>
            <person name="Tuteja R."/>
            <person name="Penmetsa R.V."/>
            <person name="Wu W."/>
            <person name="Upadhyaya H.D."/>
            <person name="Yang S.P."/>
            <person name="Shah T."/>
            <person name="Saxena K.B."/>
            <person name="Michael T."/>
            <person name="McCombie W.R."/>
            <person name="Yang B."/>
            <person name="Zhang G."/>
            <person name="Yang H."/>
            <person name="Wang J."/>
            <person name="Spillane C."/>
            <person name="Cook D.R."/>
            <person name="May G.D."/>
            <person name="Xu X."/>
            <person name="Jackson S.A."/>
        </authorList>
    </citation>
    <scope>NUCLEOTIDE SEQUENCE [LARGE SCALE GENOMIC DNA]</scope>
    <source>
        <strain evidence="3">cv. Asha</strain>
    </source>
</reference>
<organism evidence="2 3">
    <name type="scientific">Cajanus cajan</name>
    <name type="common">Pigeon pea</name>
    <name type="synonym">Cajanus indicus</name>
    <dbReference type="NCBI Taxonomy" id="3821"/>
    <lineage>
        <taxon>Eukaryota</taxon>
        <taxon>Viridiplantae</taxon>
        <taxon>Streptophyta</taxon>
        <taxon>Embryophyta</taxon>
        <taxon>Tracheophyta</taxon>
        <taxon>Spermatophyta</taxon>
        <taxon>Magnoliopsida</taxon>
        <taxon>eudicotyledons</taxon>
        <taxon>Gunneridae</taxon>
        <taxon>Pentapetalae</taxon>
        <taxon>rosids</taxon>
        <taxon>fabids</taxon>
        <taxon>Fabales</taxon>
        <taxon>Fabaceae</taxon>
        <taxon>Papilionoideae</taxon>
        <taxon>50 kb inversion clade</taxon>
        <taxon>NPAAA clade</taxon>
        <taxon>indigoferoid/millettioid clade</taxon>
        <taxon>Phaseoleae</taxon>
        <taxon>Cajanus</taxon>
    </lineage>
</organism>
<dbReference type="AlphaFoldDB" id="A0A151SJE6"/>
<name>A0A151SJE6_CAJCA</name>
<proteinExistence type="predicted"/>
<gene>
    <name evidence="2" type="ORF">KK1_001051</name>
</gene>
<sequence>MTPFPSRFASYSKKNIKQFIIVANGNNVPIIGSGSIQIEPSIFLHNVLHVPKLANNLISIDLNCSVTFFHSHCTRPDIAYAMSVVSRLMHESRERHMQAIDKILPYLKSSPEKGLLFKRGDTMFMEIYTNTNYTGSVIDKRSTYGYCMLLGGNLVTWRSKKQNVVAQSSAKAEFQALLRGICEWL</sequence>
<dbReference type="PANTHER" id="PTHR11439:SF470">
    <property type="entry name" value="CYSTEINE-RICH RLK (RECEPTOR-LIKE PROTEIN KINASE) 8"/>
    <property type="match status" value="1"/>
</dbReference>
<accession>A0A151SJE6</accession>
<dbReference type="STRING" id="3821.A0A151SJE6"/>
<keyword evidence="3" id="KW-1185">Reference proteome</keyword>
<dbReference type="OMA" id="YLLYCRI"/>
<dbReference type="CDD" id="cd09272">
    <property type="entry name" value="RNase_HI_RT_Ty1"/>
    <property type="match status" value="1"/>
</dbReference>
<feature type="domain" description="Retrovirus-related Pol polyprotein from transposon TNT 1-94-like beta-barrel" evidence="1">
    <location>
        <begin position="1"/>
        <end position="60"/>
    </location>
</feature>
<dbReference type="PANTHER" id="PTHR11439">
    <property type="entry name" value="GAG-POL-RELATED RETROTRANSPOSON"/>
    <property type="match status" value="1"/>
</dbReference>
<evidence type="ECO:0000313" key="3">
    <source>
        <dbReference type="Proteomes" id="UP000075243"/>
    </source>
</evidence>
<dbReference type="Pfam" id="PF22936">
    <property type="entry name" value="Pol_BBD"/>
    <property type="match status" value="1"/>
</dbReference>
<dbReference type="Proteomes" id="UP000075243">
    <property type="component" value="Chromosome 11"/>
</dbReference>
<evidence type="ECO:0000259" key="1">
    <source>
        <dbReference type="Pfam" id="PF22936"/>
    </source>
</evidence>
<dbReference type="InterPro" id="IPR054722">
    <property type="entry name" value="PolX-like_BBD"/>
</dbReference>
<dbReference type="Gramene" id="C.cajan_01023.t">
    <property type="protein sequence ID" value="C.cajan_01023.t"/>
    <property type="gene ID" value="C.cajan_01023"/>
</dbReference>